<name>A0A4V2RZI8_9ACTN</name>
<feature type="compositionally biased region" description="Basic residues" evidence="1">
    <location>
        <begin position="305"/>
        <end position="323"/>
    </location>
</feature>
<keyword evidence="3" id="KW-1185">Reference proteome</keyword>
<dbReference type="AlphaFoldDB" id="A0A4V2RZI8"/>
<comment type="caution">
    <text evidence="2">The sequence shown here is derived from an EMBL/GenBank/DDBJ whole genome shotgun (WGS) entry which is preliminary data.</text>
</comment>
<evidence type="ECO:0000313" key="3">
    <source>
        <dbReference type="Proteomes" id="UP000294508"/>
    </source>
</evidence>
<feature type="compositionally biased region" description="Basic residues" evidence="1">
    <location>
        <begin position="130"/>
        <end position="162"/>
    </location>
</feature>
<reference evidence="2 3" key="1">
    <citation type="journal article" date="2015" name="Stand. Genomic Sci.">
        <title>Genomic Encyclopedia of Bacterial and Archaeal Type Strains, Phase III: the genomes of soil and plant-associated and newly described type strains.</title>
        <authorList>
            <person name="Whitman W.B."/>
            <person name="Woyke T."/>
            <person name="Klenk H.P."/>
            <person name="Zhou Y."/>
            <person name="Lilburn T.G."/>
            <person name="Beck B.J."/>
            <person name="De Vos P."/>
            <person name="Vandamme P."/>
            <person name="Eisen J.A."/>
            <person name="Garrity G."/>
            <person name="Hugenholtz P."/>
            <person name="Kyrpides N.C."/>
        </authorList>
    </citation>
    <scope>NUCLEOTIDE SEQUENCE [LARGE SCALE GENOMIC DNA]</scope>
    <source>
        <strain evidence="2 3">VKM Ac-2572</strain>
    </source>
</reference>
<feature type="compositionally biased region" description="Basic and acidic residues" evidence="1">
    <location>
        <begin position="196"/>
        <end position="206"/>
    </location>
</feature>
<protein>
    <submittedName>
        <fullName evidence="2">Uncharacterized protein</fullName>
    </submittedName>
</protein>
<dbReference type="EMBL" id="SLWN01000007">
    <property type="protein sequence ID" value="TCO26528.1"/>
    <property type="molecule type" value="Genomic_DNA"/>
</dbReference>
<feature type="region of interest" description="Disordered" evidence="1">
    <location>
        <begin position="60"/>
        <end position="334"/>
    </location>
</feature>
<sequence>MDQQPRGGWCGGTPRATTGTVDAVELAAAHGGVGPEGTGLCVGRGLRGVPLPRRSAVCRRTDQRRVRTCSPRLLRGPDARRHARHGDQSGRQAHHGGTRDSPSARAAGHPGPASDPGGHPGHGVGDQRRLPLRGRSRPACRQSRCGRVRRSRDRTRQRRRRAPVGSAEPHTAVVGSSRPADRRTGSRTACGVVRDQPGRTRGRDGSRGYGRGTALRGVLPGRRHSHAAVPAHRGEHLDQHGQQPRQLGRSGTRRAGDRPDHSVTRVPGGRRTACARRRDRRAVRRPTGAQWWRRPGGRWGPGLRGGRRRRSCSARAPRGRCRRGGADCGRGPSR</sequence>
<organism evidence="2 3">
    <name type="scientific">Kribbella steppae</name>
    <dbReference type="NCBI Taxonomy" id="2512223"/>
    <lineage>
        <taxon>Bacteria</taxon>
        <taxon>Bacillati</taxon>
        <taxon>Actinomycetota</taxon>
        <taxon>Actinomycetes</taxon>
        <taxon>Propionibacteriales</taxon>
        <taxon>Kribbellaceae</taxon>
        <taxon>Kribbella</taxon>
    </lineage>
</organism>
<evidence type="ECO:0000313" key="2">
    <source>
        <dbReference type="EMBL" id="TCO26528.1"/>
    </source>
</evidence>
<feature type="compositionally biased region" description="Basic and acidic residues" evidence="1">
    <location>
        <begin position="75"/>
        <end position="88"/>
    </location>
</feature>
<feature type="compositionally biased region" description="Basic residues" evidence="1">
    <location>
        <begin position="273"/>
        <end position="284"/>
    </location>
</feature>
<accession>A0A4V2RZI8</accession>
<evidence type="ECO:0000256" key="1">
    <source>
        <dbReference type="SAM" id="MobiDB-lite"/>
    </source>
</evidence>
<proteinExistence type="predicted"/>
<dbReference type="Proteomes" id="UP000294508">
    <property type="component" value="Unassembled WGS sequence"/>
</dbReference>
<gene>
    <name evidence="2" type="ORF">EV652_107421</name>
</gene>
<feature type="compositionally biased region" description="Basic and acidic residues" evidence="1">
    <location>
        <begin position="254"/>
        <end position="263"/>
    </location>
</feature>